<dbReference type="OrthoDB" id="1935372at2759"/>
<accession>A0A9Q0KZ99</accession>
<feature type="region of interest" description="Disordered" evidence="1">
    <location>
        <begin position="1"/>
        <end position="71"/>
    </location>
</feature>
<evidence type="ECO:0000313" key="2">
    <source>
        <dbReference type="EMBL" id="KAJ4979156.1"/>
    </source>
</evidence>
<feature type="compositionally biased region" description="Basic and acidic residues" evidence="1">
    <location>
        <begin position="17"/>
        <end position="31"/>
    </location>
</feature>
<dbReference type="AlphaFoldDB" id="A0A9Q0KZ99"/>
<dbReference type="EMBL" id="JAMYWD010000002">
    <property type="protein sequence ID" value="KAJ4979156.1"/>
    <property type="molecule type" value="Genomic_DNA"/>
</dbReference>
<dbReference type="PANTHER" id="PTHR33912">
    <property type="entry name" value="OS01G0939400 PROTEIN"/>
    <property type="match status" value="1"/>
</dbReference>
<keyword evidence="3" id="KW-1185">Reference proteome</keyword>
<dbReference type="Proteomes" id="UP001141806">
    <property type="component" value="Unassembled WGS sequence"/>
</dbReference>
<evidence type="ECO:0000313" key="3">
    <source>
        <dbReference type="Proteomes" id="UP001141806"/>
    </source>
</evidence>
<organism evidence="2 3">
    <name type="scientific">Protea cynaroides</name>
    <dbReference type="NCBI Taxonomy" id="273540"/>
    <lineage>
        <taxon>Eukaryota</taxon>
        <taxon>Viridiplantae</taxon>
        <taxon>Streptophyta</taxon>
        <taxon>Embryophyta</taxon>
        <taxon>Tracheophyta</taxon>
        <taxon>Spermatophyta</taxon>
        <taxon>Magnoliopsida</taxon>
        <taxon>Proteales</taxon>
        <taxon>Proteaceae</taxon>
        <taxon>Protea</taxon>
    </lineage>
</organism>
<feature type="compositionally biased region" description="Basic and acidic residues" evidence="1">
    <location>
        <begin position="106"/>
        <end position="115"/>
    </location>
</feature>
<sequence length="170" mass="18072">MPLVDYASSSEDEDADVREGEEGGGGEKEANELEEGKEEDSSPSAVNSYNQRSVSTSHQLPDSTTHLPAPSIAKLPDASLLLSSPTLLSHQMSGTDHYSRVAVAKAESESRKREINGSASSYPRSKLPRGSLPHSRNIPDTVGGLLTPPQLSGRSNVVTEDISKLFAKGN</sequence>
<dbReference type="InterPro" id="IPR040381">
    <property type="entry name" value="At4g14450-like"/>
</dbReference>
<feature type="region of interest" description="Disordered" evidence="1">
    <location>
        <begin position="90"/>
        <end position="154"/>
    </location>
</feature>
<evidence type="ECO:0000256" key="1">
    <source>
        <dbReference type="SAM" id="MobiDB-lite"/>
    </source>
</evidence>
<gene>
    <name evidence="2" type="ORF">NE237_009936</name>
</gene>
<protein>
    <submittedName>
        <fullName evidence="2">Uncharacterized protein</fullName>
    </submittedName>
</protein>
<reference evidence="2" key="1">
    <citation type="journal article" date="2023" name="Plant J.">
        <title>The genome of the king protea, Protea cynaroides.</title>
        <authorList>
            <person name="Chang J."/>
            <person name="Duong T.A."/>
            <person name="Schoeman C."/>
            <person name="Ma X."/>
            <person name="Roodt D."/>
            <person name="Barker N."/>
            <person name="Li Z."/>
            <person name="Van de Peer Y."/>
            <person name="Mizrachi E."/>
        </authorList>
    </citation>
    <scope>NUCLEOTIDE SEQUENCE</scope>
    <source>
        <tissue evidence="2">Young leaves</tissue>
    </source>
</reference>
<proteinExistence type="predicted"/>
<name>A0A9Q0KZ99_9MAGN</name>
<comment type="caution">
    <text evidence="2">The sequence shown here is derived from an EMBL/GenBank/DDBJ whole genome shotgun (WGS) entry which is preliminary data.</text>
</comment>
<dbReference type="PANTHER" id="PTHR33912:SF3">
    <property type="entry name" value="OS01G0939400 PROTEIN"/>
    <property type="match status" value="1"/>
</dbReference>
<feature type="compositionally biased region" description="Polar residues" evidence="1">
    <location>
        <begin position="42"/>
        <end position="66"/>
    </location>
</feature>